<feature type="compositionally biased region" description="Pro residues" evidence="1">
    <location>
        <begin position="81"/>
        <end position="94"/>
    </location>
</feature>
<keyword evidence="2" id="KW-0472">Membrane</keyword>
<reference evidence="4" key="1">
    <citation type="journal article" date="2019" name="Int. J. Syst. Evol. Microbiol.">
        <title>The Global Catalogue of Microorganisms (GCM) 10K type strain sequencing project: providing services to taxonomists for standard genome sequencing and annotation.</title>
        <authorList>
            <consortium name="The Broad Institute Genomics Platform"/>
            <consortium name="The Broad Institute Genome Sequencing Center for Infectious Disease"/>
            <person name="Wu L."/>
            <person name="Ma J."/>
        </authorList>
    </citation>
    <scope>NUCLEOTIDE SEQUENCE [LARGE SCALE GENOMIC DNA]</scope>
    <source>
        <strain evidence="4">CGMCC 1.12371</strain>
    </source>
</reference>
<dbReference type="EMBL" id="JBHTCA010000002">
    <property type="protein sequence ID" value="MFC7407860.1"/>
    <property type="molecule type" value="Genomic_DNA"/>
</dbReference>
<accession>A0ABW2QEH3</accession>
<keyword evidence="2" id="KW-1133">Transmembrane helix</keyword>
<organism evidence="3 4">
    <name type="scientific">Hydrogenophaga atypica</name>
    <dbReference type="NCBI Taxonomy" id="249409"/>
    <lineage>
        <taxon>Bacteria</taxon>
        <taxon>Pseudomonadati</taxon>
        <taxon>Pseudomonadota</taxon>
        <taxon>Betaproteobacteria</taxon>
        <taxon>Burkholderiales</taxon>
        <taxon>Comamonadaceae</taxon>
        <taxon>Hydrogenophaga</taxon>
    </lineage>
</organism>
<feature type="region of interest" description="Disordered" evidence="1">
    <location>
        <begin position="73"/>
        <end position="98"/>
    </location>
</feature>
<comment type="caution">
    <text evidence="3">The sequence shown here is derived from an EMBL/GenBank/DDBJ whole genome shotgun (WGS) entry which is preliminary data.</text>
</comment>
<name>A0ABW2QEH3_9BURK</name>
<dbReference type="RefSeq" id="WP_382198956.1">
    <property type="nucleotide sequence ID" value="NZ_JBHTCA010000002.1"/>
</dbReference>
<keyword evidence="4" id="KW-1185">Reference proteome</keyword>
<evidence type="ECO:0000256" key="1">
    <source>
        <dbReference type="SAM" id="MobiDB-lite"/>
    </source>
</evidence>
<sequence length="163" mass="17339">MRGTASIRPHHLLLLALLAAGSFGLYYAWTIGLQRLQAIPTFWVPLAPALPDVPAAQTPPPVPAALAVTRNRPLFWDKRQPPPPPAAKGPPVEPPRLLGVISPSGAPALVMLAQGNPPQQRVFRVRAGQTVGAFTVKSITPQGVELTGPNGPLSLSMPRRVRN</sequence>
<evidence type="ECO:0008006" key="5">
    <source>
        <dbReference type="Google" id="ProtNLM"/>
    </source>
</evidence>
<proteinExistence type="predicted"/>
<protein>
    <recommendedName>
        <fullName evidence="5">Type II secretion system protein GspC N-terminal domain-containing protein</fullName>
    </recommendedName>
</protein>
<dbReference type="Proteomes" id="UP001596501">
    <property type="component" value="Unassembled WGS sequence"/>
</dbReference>
<gene>
    <name evidence="3" type="ORF">ACFQPB_03185</name>
</gene>
<keyword evidence="2" id="KW-0812">Transmembrane</keyword>
<evidence type="ECO:0000256" key="2">
    <source>
        <dbReference type="SAM" id="Phobius"/>
    </source>
</evidence>
<evidence type="ECO:0000313" key="3">
    <source>
        <dbReference type="EMBL" id="MFC7407860.1"/>
    </source>
</evidence>
<feature type="transmembrane region" description="Helical" evidence="2">
    <location>
        <begin position="12"/>
        <end position="29"/>
    </location>
</feature>
<evidence type="ECO:0000313" key="4">
    <source>
        <dbReference type="Proteomes" id="UP001596501"/>
    </source>
</evidence>